<gene>
    <name evidence="3" type="ORF">ROI90_02825</name>
</gene>
<organism evidence="3 4">
    <name type="scientific">Hymenobacter endophyticus</name>
    <dbReference type="NCBI Taxonomy" id="3076335"/>
    <lineage>
        <taxon>Bacteria</taxon>
        <taxon>Pseudomonadati</taxon>
        <taxon>Bacteroidota</taxon>
        <taxon>Cytophagia</taxon>
        <taxon>Cytophagales</taxon>
        <taxon>Hymenobacteraceae</taxon>
        <taxon>Hymenobacter</taxon>
    </lineage>
</organism>
<feature type="compositionally biased region" description="Low complexity" evidence="1">
    <location>
        <begin position="64"/>
        <end position="77"/>
    </location>
</feature>
<proteinExistence type="predicted"/>
<evidence type="ECO:0000256" key="2">
    <source>
        <dbReference type="SAM" id="SignalP"/>
    </source>
</evidence>
<evidence type="ECO:0008006" key="5">
    <source>
        <dbReference type="Google" id="ProtNLM"/>
    </source>
</evidence>
<evidence type="ECO:0000256" key="1">
    <source>
        <dbReference type="SAM" id="MobiDB-lite"/>
    </source>
</evidence>
<keyword evidence="2" id="KW-0732">Signal</keyword>
<feature type="region of interest" description="Disordered" evidence="1">
    <location>
        <begin position="53"/>
        <end position="84"/>
    </location>
</feature>
<evidence type="ECO:0000313" key="3">
    <source>
        <dbReference type="EMBL" id="MDU0369318.1"/>
    </source>
</evidence>
<dbReference type="EMBL" id="JAWDJT010000002">
    <property type="protein sequence ID" value="MDU0369318.1"/>
    <property type="molecule type" value="Genomic_DNA"/>
</dbReference>
<dbReference type="RefSeq" id="WP_315996833.1">
    <property type="nucleotide sequence ID" value="NZ_JAWDJT010000002.1"/>
</dbReference>
<name>A0ABU3TD78_9BACT</name>
<feature type="chain" id="PRO_5045332106" description="Adhesin domain-containing protein" evidence="2">
    <location>
        <begin position="31"/>
        <end position="420"/>
    </location>
</feature>
<evidence type="ECO:0000313" key="4">
    <source>
        <dbReference type="Proteomes" id="UP001250698"/>
    </source>
</evidence>
<dbReference type="Proteomes" id="UP001250698">
    <property type="component" value="Unassembled WGS sequence"/>
</dbReference>
<sequence>MRSSFIYTSRASCLAVLLGLAGTVPLSSRAQVAEGGSELAAVYFCEPAPLGWPGAGQGTPDARQGGPVQGNNGQGPQDEAQPTPAVEKVRKISRTFPASATKLYTLDTRYGRVQVNVWNRPEIRTDVDVITRADTDEKAQQLQDMIQVQLQDKDPTTGGIVVRSRFGAMPRECWSRTKLYEVNYTVWVPKNTPMALHNTFGEISLTGDVSGATELAVEYGSLRTARLDGPRNTVRLCNAQCSVPFARRMAVDASYSKLRLTDGGTVDLRNNSSTIDIGTVQDLTVHSKYGDVALGTVRNLRGTSGYSKFSIDKLSNQLDMKLQYCPSFEVRNTGKNFQQINLDGGYSTILLNFPDGVAFDFDVNTEHGQLLVDKRLVKVASEETTAGSSDLQGSFGAAVPARNASNVNIKVRYGNVSFNR</sequence>
<protein>
    <recommendedName>
        <fullName evidence="5">Adhesin domain-containing protein</fullName>
    </recommendedName>
</protein>
<reference evidence="3 4" key="1">
    <citation type="submission" date="2023-10" db="EMBL/GenBank/DDBJ databases">
        <title>Hymenobacter endophyticus sp. nov., an isolate from the leaf tissues of wheat.</title>
        <authorList>
            <person name="Dai Y."/>
        </authorList>
    </citation>
    <scope>NUCLEOTIDE SEQUENCE [LARGE SCALE GENOMIC DNA]</scope>
    <source>
        <strain evidence="3 4">ZK17L-C2</strain>
    </source>
</reference>
<accession>A0ABU3TD78</accession>
<comment type="caution">
    <text evidence="3">The sequence shown here is derived from an EMBL/GenBank/DDBJ whole genome shotgun (WGS) entry which is preliminary data.</text>
</comment>
<feature type="signal peptide" evidence="2">
    <location>
        <begin position="1"/>
        <end position="30"/>
    </location>
</feature>
<keyword evidence="4" id="KW-1185">Reference proteome</keyword>